<accession>A0AA45WLN4</accession>
<comment type="caution">
    <text evidence="1">The sequence shown here is derived from an EMBL/GenBank/DDBJ whole genome shotgun (WGS) entry which is preliminary data.</text>
</comment>
<proteinExistence type="predicted"/>
<organism evidence="1 2">
    <name type="scientific">Laceyella tengchongensis</name>
    <dbReference type="NCBI Taxonomy" id="574699"/>
    <lineage>
        <taxon>Bacteria</taxon>
        <taxon>Bacillati</taxon>
        <taxon>Bacillota</taxon>
        <taxon>Bacilli</taxon>
        <taxon>Bacillales</taxon>
        <taxon>Thermoactinomycetaceae</taxon>
        <taxon>Laceyella</taxon>
    </lineage>
</organism>
<dbReference type="EMBL" id="FXTU01000002">
    <property type="protein sequence ID" value="SMP11547.1"/>
    <property type="molecule type" value="Genomic_DNA"/>
</dbReference>
<evidence type="ECO:0000313" key="1">
    <source>
        <dbReference type="EMBL" id="SMP11547.1"/>
    </source>
</evidence>
<evidence type="ECO:0000313" key="2">
    <source>
        <dbReference type="Proteomes" id="UP001157946"/>
    </source>
</evidence>
<gene>
    <name evidence="1" type="ORF">SAMN06265361_102268</name>
</gene>
<sequence length="99" mass="11235">MLKLLISGKPSELHPFLFDLATQPQYHMQLHTIEQSPSPTGEAKVEAQLQFVPTHRNPLHITLITDTGEEIHIHFVDGHMVKMDETITFISGKVYDIFG</sequence>
<dbReference type="Proteomes" id="UP001157946">
    <property type="component" value="Unassembled WGS sequence"/>
</dbReference>
<reference evidence="1" key="1">
    <citation type="submission" date="2017-05" db="EMBL/GenBank/DDBJ databases">
        <authorList>
            <person name="Varghese N."/>
            <person name="Submissions S."/>
        </authorList>
    </citation>
    <scope>NUCLEOTIDE SEQUENCE</scope>
    <source>
        <strain evidence="1">DSM 45262</strain>
    </source>
</reference>
<name>A0AA45WLN4_9BACL</name>
<dbReference type="AlphaFoldDB" id="A0AA45WLN4"/>
<keyword evidence="2" id="KW-1185">Reference proteome</keyword>
<protein>
    <submittedName>
        <fullName evidence="1">Uncharacterized protein</fullName>
    </submittedName>
</protein>